<evidence type="ECO:0000313" key="3">
    <source>
        <dbReference type="Proteomes" id="UP001054902"/>
    </source>
</evidence>
<gene>
    <name evidence="2" type="ORF">CTEN210_10007</name>
</gene>
<protein>
    <submittedName>
        <fullName evidence="2">Uncharacterized protein</fullName>
    </submittedName>
</protein>
<keyword evidence="3" id="KW-1185">Reference proteome</keyword>
<dbReference type="InterPro" id="IPR007914">
    <property type="entry name" value="UPF0193"/>
</dbReference>
<dbReference type="Proteomes" id="UP001054902">
    <property type="component" value="Unassembled WGS sequence"/>
</dbReference>
<dbReference type="EMBL" id="BLLK01000047">
    <property type="protein sequence ID" value="GFH53531.1"/>
    <property type="molecule type" value="Genomic_DNA"/>
</dbReference>
<reference evidence="2 3" key="1">
    <citation type="journal article" date="2021" name="Sci. Rep.">
        <title>The genome of the diatom Chaetoceros tenuissimus carries an ancient integrated fragment of an extant virus.</title>
        <authorList>
            <person name="Hongo Y."/>
            <person name="Kimura K."/>
            <person name="Takaki Y."/>
            <person name="Yoshida Y."/>
            <person name="Baba S."/>
            <person name="Kobayashi G."/>
            <person name="Nagasaki K."/>
            <person name="Hano T."/>
            <person name="Tomaru Y."/>
        </authorList>
    </citation>
    <scope>NUCLEOTIDE SEQUENCE [LARGE SCALE GENOMIC DNA]</scope>
    <source>
        <strain evidence="2 3">NIES-3715</strain>
    </source>
</reference>
<evidence type="ECO:0000313" key="2">
    <source>
        <dbReference type="EMBL" id="GFH53531.1"/>
    </source>
</evidence>
<evidence type="ECO:0000256" key="1">
    <source>
        <dbReference type="SAM" id="MobiDB-lite"/>
    </source>
</evidence>
<comment type="caution">
    <text evidence="2">The sequence shown here is derived from an EMBL/GenBank/DDBJ whole genome shotgun (WGS) entry which is preliminary data.</text>
</comment>
<dbReference type="AlphaFoldDB" id="A0AAD3CWJ3"/>
<accession>A0AAD3CWJ3</accession>
<feature type="compositionally biased region" description="Basic and acidic residues" evidence="1">
    <location>
        <begin position="45"/>
        <end position="67"/>
    </location>
</feature>
<dbReference type="PANTHER" id="PTHR28348">
    <property type="entry name" value="UPF0193 PROTEIN EVG1"/>
    <property type="match status" value="1"/>
</dbReference>
<sequence length="226" mass="25661">MSNQEHWKIFKKSDAHASKLLSRLYGQGNDGDNAISYPKIKTKSRPLDGRHEWNVNKQSKEKRERAKMVKVPVVGKGKEQADQADKLLKLGRKKDIQACMKELQITKSLTSTYRPPATIKDSSEVAKVKLQESFQRGGKALPDDLLPKLESAKKTSIVEPKENPSKSLATQIYDEIVERRTFQSQMEKIGEGGKTRAKVTEEIAERVKQLHRLDKHLAKKVMSKDI</sequence>
<proteinExistence type="predicted"/>
<feature type="region of interest" description="Disordered" evidence="1">
    <location>
        <begin position="32"/>
        <end position="67"/>
    </location>
</feature>
<organism evidence="2 3">
    <name type="scientific">Chaetoceros tenuissimus</name>
    <dbReference type="NCBI Taxonomy" id="426638"/>
    <lineage>
        <taxon>Eukaryota</taxon>
        <taxon>Sar</taxon>
        <taxon>Stramenopiles</taxon>
        <taxon>Ochrophyta</taxon>
        <taxon>Bacillariophyta</taxon>
        <taxon>Coscinodiscophyceae</taxon>
        <taxon>Chaetocerotophycidae</taxon>
        <taxon>Chaetocerotales</taxon>
        <taxon>Chaetocerotaceae</taxon>
        <taxon>Chaetoceros</taxon>
    </lineage>
</organism>
<name>A0AAD3CWJ3_9STRA</name>
<dbReference type="PANTHER" id="PTHR28348:SF1">
    <property type="entry name" value="UPF0193 PROTEIN EVG1"/>
    <property type="match status" value="1"/>
</dbReference>
<dbReference type="Pfam" id="PF05250">
    <property type="entry name" value="UPF0193"/>
    <property type="match status" value="1"/>
</dbReference>